<proteinExistence type="predicted"/>
<accession>A0A448VH90</accession>
<dbReference type="Pfam" id="PF04830">
    <property type="entry name" value="DUF637"/>
    <property type="match status" value="1"/>
</dbReference>
<name>A0A448VH90_9NEIS</name>
<keyword evidence="3" id="KW-1185">Reference proteome</keyword>
<reference evidence="2 3" key="1">
    <citation type="submission" date="2018-12" db="EMBL/GenBank/DDBJ databases">
        <authorList>
            <consortium name="Pathogen Informatics"/>
        </authorList>
    </citation>
    <scope>NUCLEOTIDE SEQUENCE [LARGE SCALE GENOMIC DNA]</scope>
    <source>
        <strain evidence="2 3">NCTC12742</strain>
    </source>
</reference>
<dbReference type="KEGG" id="nwe:SAMEA3174300_0702"/>
<dbReference type="RefSeq" id="WP_004284733.1">
    <property type="nucleotide sequence ID" value="NZ_LT571436.1"/>
</dbReference>
<feature type="domain" description="DUF637" evidence="1">
    <location>
        <begin position="13"/>
        <end position="111"/>
    </location>
</feature>
<dbReference type="InterPro" id="IPR006915">
    <property type="entry name" value="DUF637_hemagglutn_put"/>
</dbReference>
<evidence type="ECO:0000313" key="3">
    <source>
        <dbReference type="Proteomes" id="UP000272771"/>
    </source>
</evidence>
<gene>
    <name evidence="2" type="ORF">NCTC12742_00046</name>
</gene>
<sequence length="309" mass="32330">MITTGVANKIGASSALNQVSDKAWGRELTTNLATAGSSATISTAINGGSLKDNLGNAALGALVNTVHGEIVSKIKVGLSEDYITHKITHAVAGCGAAATNKGKCLDGAIEAAAGEMVAEAYGKPDINLPDAEYQRQTDKLLAVTKIVSGSVSSLLGGNFEKTADVAENTVMNNFLYPEQDADIKKQLANCAGQHAGRSPSLLACQGRVIKIAHTISEQNDRPLAAAYEAAKKGNSTELNHLNQSFTRATDAKGIAQLKSILKSQYPKASEARITELAGQSITQFQQDWHLARSRVAAVAPTEFVNKATA</sequence>
<protein>
    <submittedName>
        <fullName evidence="2">Hemagglutinin/hemolysin-like protein</fullName>
    </submittedName>
</protein>
<evidence type="ECO:0000259" key="1">
    <source>
        <dbReference type="Pfam" id="PF04830"/>
    </source>
</evidence>
<evidence type="ECO:0000313" key="2">
    <source>
        <dbReference type="EMBL" id="VEJ49135.1"/>
    </source>
</evidence>
<dbReference type="OrthoDB" id="8891267at2"/>
<dbReference type="AlphaFoldDB" id="A0A448VH90"/>
<dbReference type="EMBL" id="LR134533">
    <property type="protein sequence ID" value="VEJ49135.1"/>
    <property type="molecule type" value="Genomic_DNA"/>
</dbReference>
<organism evidence="2 3">
    <name type="scientific">Neisseria weaveri</name>
    <dbReference type="NCBI Taxonomy" id="28091"/>
    <lineage>
        <taxon>Bacteria</taxon>
        <taxon>Pseudomonadati</taxon>
        <taxon>Pseudomonadota</taxon>
        <taxon>Betaproteobacteria</taxon>
        <taxon>Neisseriales</taxon>
        <taxon>Neisseriaceae</taxon>
        <taxon>Neisseria</taxon>
    </lineage>
</organism>
<dbReference type="Proteomes" id="UP000272771">
    <property type="component" value="Chromosome"/>
</dbReference>